<name>A0ACB9IUR1_9ASTR</name>
<protein>
    <submittedName>
        <fullName evidence="1">Uncharacterized protein</fullName>
    </submittedName>
</protein>
<organism evidence="1 2">
    <name type="scientific">Smallanthus sonchifolius</name>
    <dbReference type="NCBI Taxonomy" id="185202"/>
    <lineage>
        <taxon>Eukaryota</taxon>
        <taxon>Viridiplantae</taxon>
        <taxon>Streptophyta</taxon>
        <taxon>Embryophyta</taxon>
        <taxon>Tracheophyta</taxon>
        <taxon>Spermatophyta</taxon>
        <taxon>Magnoliopsida</taxon>
        <taxon>eudicotyledons</taxon>
        <taxon>Gunneridae</taxon>
        <taxon>Pentapetalae</taxon>
        <taxon>asterids</taxon>
        <taxon>campanulids</taxon>
        <taxon>Asterales</taxon>
        <taxon>Asteraceae</taxon>
        <taxon>Asteroideae</taxon>
        <taxon>Heliantheae alliance</taxon>
        <taxon>Millerieae</taxon>
        <taxon>Smallanthus</taxon>
    </lineage>
</organism>
<keyword evidence="2" id="KW-1185">Reference proteome</keyword>
<gene>
    <name evidence="1" type="ORF">L1987_20832</name>
</gene>
<comment type="caution">
    <text evidence="1">The sequence shown here is derived from an EMBL/GenBank/DDBJ whole genome shotgun (WGS) entry which is preliminary data.</text>
</comment>
<evidence type="ECO:0000313" key="2">
    <source>
        <dbReference type="Proteomes" id="UP001056120"/>
    </source>
</evidence>
<dbReference type="EMBL" id="CM042024">
    <property type="protein sequence ID" value="KAI3811115.1"/>
    <property type="molecule type" value="Genomic_DNA"/>
</dbReference>
<reference evidence="1 2" key="2">
    <citation type="journal article" date="2022" name="Mol. Ecol. Resour.">
        <title>The genomes of chicory, endive, great burdock and yacon provide insights into Asteraceae paleo-polyploidization history and plant inulin production.</title>
        <authorList>
            <person name="Fan W."/>
            <person name="Wang S."/>
            <person name="Wang H."/>
            <person name="Wang A."/>
            <person name="Jiang F."/>
            <person name="Liu H."/>
            <person name="Zhao H."/>
            <person name="Xu D."/>
            <person name="Zhang Y."/>
        </authorList>
    </citation>
    <scope>NUCLEOTIDE SEQUENCE [LARGE SCALE GENOMIC DNA]</scope>
    <source>
        <strain evidence="2">cv. Yunnan</strain>
        <tissue evidence="1">Leaves</tissue>
    </source>
</reference>
<proteinExistence type="predicted"/>
<dbReference type="Proteomes" id="UP001056120">
    <property type="component" value="Linkage Group LG07"/>
</dbReference>
<reference evidence="2" key="1">
    <citation type="journal article" date="2022" name="Mol. Ecol. Resour.">
        <title>The genomes of chicory, endive, great burdock and yacon provide insights into Asteraceae palaeo-polyploidization history and plant inulin production.</title>
        <authorList>
            <person name="Fan W."/>
            <person name="Wang S."/>
            <person name="Wang H."/>
            <person name="Wang A."/>
            <person name="Jiang F."/>
            <person name="Liu H."/>
            <person name="Zhao H."/>
            <person name="Xu D."/>
            <person name="Zhang Y."/>
        </authorList>
    </citation>
    <scope>NUCLEOTIDE SEQUENCE [LARGE SCALE GENOMIC DNA]</scope>
    <source>
        <strain evidence="2">cv. Yunnan</strain>
    </source>
</reference>
<evidence type="ECO:0000313" key="1">
    <source>
        <dbReference type="EMBL" id="KAI3811115.1"/>
    </source>
</evidence>
<accession>A0ACB9IUR1</accession>
<sequence>MGVEEEGNATPVPDRVQAGNSPIYRTERKVAKGGFGQVYVGRRVTGGSGRTGPDAVEVALKFEPRNSKGCNYGPVIMADSHPKVATKQYEKTVG</sequence>